<accession>A0A0N0WSB5</accession>
<sequence length="44" mass="4763">MHEWTASAAQSWVAVRGDYKRHGEKGQFSASLSADTPGGRCGLR</sequence>
<gene>
    <name evidence="2" type="ORF">ALP13_101118</name>
</gene>
<dbReference type="Proteomes" id="UP000271631">
    <property type="component" value="Unassembled WGS sequence"/>
</dbReference>
<comment type="caution">
    <text evidence="2">The sequence shown here is derived from an EMBL/GenBank/DDBJ whole genome shotgun (WGS) entry which is preliminary data.</text>
</comment>
<name>A0A0N0WSB5_PSEYM</name>
<dbReference type="EMBL" id="RBUQ01000085">
    <property type="protein sequence ID" value="RMV40381.1"/>
    <property type="molecule type" value="Genomic_DNA"/>
</dbReference>
<evidence type="ECO:0000256" key="1">
    <source>
        <dbReference type="SAM" id="MobiDB-lite"/>
    </source>
</evidence>
<dbReference type="AlphaFoldDB" id="A0A0N0WSB5"/>
<evidence type="ECO:0000313" key="3">
    <source>
        <dbReference type="Proteomes" id="UP000271631"/>
    </source>
</evidence>
<organism evidence="2 3">
    <name type="scientific">Pseudomonas syringae pv. maculicola</name>
    <dbReference type="NCBI Taxonomy" id="59511"/>
    <lineage>
        <taxon>Bacteria</taxon>
        <taxon>Pseudomonadati</taxon>
        <taxon>Pseudomonadota</taxon>
        <taxon>Gammaproteobacteria</taxon>
        <taxon>Pseudomonadales</taxon>
        <taxon>Pseudomonadaceae</taxon>
        <taxon>Pseudomonas</taxon>
    </lineage>
</organism>
<reference evidence="2 3" key="1">
    <citation type="submission" date="2018-08" db="EMBL/GenBank/DDBJ databases">
        <title>Recombination of ecologically and evolutionarily significant loci maintains genetic cohesion in the Pseudomonas syringae species complex.</title>
        <authorList>
            <person name="Dillon M."/>
            <person name="Thakur S."/>
            <person name="Almeida R.N.D."/>
            <person name="Weir B.S."/>
            <person name="Guttman D.S."/>
        </authorList>
    </citation>
    <scope>NUCLEOTIDE SEQUENCE [LARGE SCALE GENOMIC DNA]</scope>
    <source>
        <strain evidence="2 3">ICMP 11281</strain>
    </source>
</reference>
<evidence type="ECO:0000313" key="2">
    <source>
        <dbReference type="EMBL" id="RMV40381.1"/>
    </source>
</evidence>
<protein>
    <submittedName>
        <fullName evidence="2">Uncharacterized protein</fullName>
    </submittedName>
</protein>
<feature type="region of interest" description="Disordered" evidence="1">
    <location>
        <begin position="23"/>
        <end position="44"/>
    </location>
</feature>
<proteinExistence type="predicted"/>